<evidence type="ECO:0000256" key="1">
    <source>
        <dbReference type="SAM" id="MobiDB-lite"/>
    </source>
</evidence>
<feature type="region of interest" description="Disordered" evidence="1">
    <location>
        <begin position="366"/>
        <end position="402"/>
    </location>
</feature>
<protein>
    <submittedName>
        <fullName evidence="2">Uncharacterized protein</fullName>
    </submittedName>
</protein>
<evidence type="ECO:0000313" key="2">
    <source>
        <dbReference type="EMBL" id="KAG5844845.1"/>
    </source>
</evidence>
<dbReference type="AlphaFoldDB" id="A0A9D3RVQ5"/>
<proteinExistence type="predicted"/>
<reference evidence="2" key="1">
    <citation type="submission" date="2021-01" db="EMBL/GenBank/DDBJ databases">
        <title>A chromosome-scale assembly of European eel, Anguilla anguilla.</title>
        <authorList>
            <person name="Henkel C."/>
            <person name="Jong-Raadsen S.A."/>
            <person name="Dufour S."/>
            <person name="Weltzien F.-A."/>
            <person name="Palstra A.P."/>
            <person name="Pelster B."/>
            <person name="Spaink H.P."/>
            <person name="Van Den Thillart G.E."/>
            <person name="Jansen H."/>
            <person name="Zahm M."/>
            <person name="Klopp C."/>
            <person name="Cedric C."/>
            <person name="Louis A."/>
            <person name="Berthelot C."/>
            <person name="Parey E."/>
            <person name="Roest Crollius H."/>
            <person name="Montfort J."/>
            <person name="Robinson-Rechavi M."/>
            <person name="Bucao C."/>
            <person name="Bouchez O."/>
            <person name="Gislard M."/>
            <person name="Lluch J."/>
            <person name="Milhes M."/>
            <person name="Lampietro C."/>
            <person name="Lopez Roques C."/>
            <person name="Donnadieu C."/>
            <person name="Braasch I."/>
            <person name="Desvignes T."/>
            <person name="Postlethwait J."/>
            <person name="Bobe J."/>
            <person name="Guiguen Y."/>
            <person name="Dirks R."/>
        </authorList>
    </citation>
    <scope>NUCLEOTIDE SEQUENCE</scope>
    <source>
        <strain evidence="2">Tag_6206</strain>
        <tissue evidence="2">Liver</tissue>
    </source>
</reference>
<accession>A0A9D3RVQ5</accession>
<feature type="compositionally biased region" description="Pro residues" evidence="1">
    <location>
        <begin position="377"/>
        <end position="387"/>
    </location>
</feature>
<name>A0A9D3RVQ5_ANGAN</name>
<feature type="region of interest" description="Disordered" evidence="1">
    <location>
        <begin position="197"/>
        <end position="221"/>
    </location>
</feature>
<dbReference type="EMBL" id="JAFIRN010000008">
    <property type="protein sequence ID" value="KAG5844845.1"/>
    <property type="molecule type" value="Genomic_DNA"/>
</dbReference>
<sequence length="402" mass="42275">MHHPAEQFCGRGIRDSAPLDGLNHGSWPPASSRAWAPPSWCSGAVNQSQSLPHPRQSHAKGLHHPSSFHNGQSARGRDKPELGKVSGQALPWEQRQPRPWEQQPGLHQDYNSRPGGSAHSSPHQALISIPAIKPRPRWGTCGITLSSPGEFQGRNALQHPRMIRLRPPAMPRPLMAAQDPRGRGTPAMSSVTLLQTATPTPTHPAPQTKVLEPSHKPRRSGPGTLLCAAGTEWVCPGTHLTGGAALQTSRTVSSPVLGDFGTGRLHHAHLIMATVTGLLRPLKPLMGTAGTGPSPHQQTTPLCLIATPPTGPSKSGAPPLYLSTATPPRGGDSRAGRTSTRWIGGAVGWGWNLRFRTGTDLGMGGVLGHTSTSAPTDPLPGAQPAPNTPSASVCPPCPALEP</sequence>
<keyword evidence="3" id="KW-1185">Reference proteome</keyword>
<gene>
    <name evidence="2" type="ORF">ANANG_G00167370</name>
</gene>
<dbReference type="Proteomes" id="UP001044222">
    <property type="component" value="Chromosome 8"/>
</dbReference>
<organism evidence="2 3">
    <name type="scientific">Anguilla anguilla</name>
    <name type="common">European freshwater eel</name>
    <name type="synonym">Muraena anguilla</name>
    <dbReference type="NCBI Taxonomy" id="7936"/>
    <lineage>
        <taxon>Eukaryota</taxon>
        <taxon>Metazoa</taxon>
        <taxon>Chordata</taxon>
        <taxon>Craniata</taxon>
        <taxon>Vertebrata</taxon>
        <taxon>Euteleostomi</taxon>
        <taxon>Actinopterygii</taxon>
        <taxon>Neopterygii</taxon>
        <taxon>Teleostei</taxon>
        <taxon>Anguilliformes</taxon>
        <taxon>Anguillidae</taxon>
        <taxon>Anguilla</taxon>
    </lineage>
</organism>
<comment type="caution">
    <text evidence="2">The sequence shown here is derived from an EMBL/GenBank/DDBJ whole genome shotgun (WGS) entry which is preliminary data.</text>
</comment>
<feature type="compositionally biased region" description="Low complexity" evidence="1">
    <location>
        <begin position="197"/>
        <end position="208"/>
    </location>
</feature>
<feature type="region of interest" description="Disordered" evidence="1">
    <location>
        <begin position="45"/>
        <end position="123"/>
    </location>
</feature>
<evidence type="ECO:0000313" key="3">
    <source>
        <dbReference type="Proteomes" id="UP001044222"/>
    </source>
</evidence>
<feature type="compositionally biased region" description="Low complexity" evidence="1">
    <location>
        <begin position="91"/>
        <end position="104"/>
    </location>
</feature>